<organism evidence="20">
    <name type="scientific">Bactrocera dorsalis</name>
    <name type="common">Oriental fruit fly</name>
    <name type="synonym">Dacus dorsalis</name>
    <dbReference type="NCBI Taxonomy" id="27457"/>
    <lineage>
        <taxon>Eukaryota</taxon>
        <taxon>Metazoa</taxon>
        <taxon>Ecdysozoa</taxon>
        <taxon>Arthropoda</taxon>
        <taxon>Hexapoda</taxon>
        <taxon>Insecta</taxon>
        <taxon>Pterygota</taxon>
        <taxon>Neoptera</taxon>
        <taxon>Endopterygota</taxon>
        <taxon>Diptera</taxon>
        <taxon>Brachycera</taxon>
        <taxon>Muscomorpha</taxon>
        <taxon>Tephritoidea</taxon>
        <taxon>Tephritidae</taxon>
        <taxon>Bactrocera</taxon>
        <taxon>Bactrocera</taxon>
    </lineage>
</organism>
<dbReference type="InterPro" id="IPR042463">
    <property type="entry name" value="HNOB_dom_associated_sf"/>
</dbReference>
<feature type="region of interest" description="Disordered" evidence="18">
    <location>
        <begin position="756"/>
        <end position="784"/>
    </location>
</feature>
<reference evidence="20" key="1">
    <citation type="submission" date="2008-05" db="EMBL/GenBank/DDBJ databases">
        <title>Molecular cloning and expression of soluble guanylyl cyclases in the oriental fruit fly Bactrocera dorsalis (Hendel).</title>
        <authorList>
            <person name="Tsai W.-T."/>
            <person name="Lu K.-H."/>
        </authorList>
    </citation>
    <scope>NUCLEOTIDE SEQUENCE</scope>
</reference>
<dbReference type="GO" id="GO:0020037">
    <property type="term" value="F:heme binding"/>
    <property type="evidence" value="ECO:0007669"/>
    <property type="project" value="InterPro"/>
</dbReference>
<evidence type="ECO:0000256" key="8">
    <source>
        <dbReference type="ARBA" id="ARBA00023004"/>
    </source>
</evidence>
<dbReference type="Pfam" id="PF07701">
    <property type="entry name" value="HNOBA"/>
    <property type="match status" value="1"/>
</dbReference>
<dbReference type="GO" id="GO:0046872">
    <property type="term" value="F:metal ion binding"/>
    <property type="evidence" value="ECO:0007669"/>
    <property type="project" value="UniProtKB-KW"/>
</dbReference>
<evidence type="ECO:0000256" key="18">
    <source>
        <dbReference type="SAM" id="MobiDB-lite"/>
    </source>
</evidence>
<dbReference type="Gene3D" id="3.90.1520.10">
    <property type="entry name" value="H-NOX domain"/>
    <property type="match status" value="1"/>
</dbReference>
<keyword evidence="5" id="KW-0349">Heme</keyword>
<feature type="domain" description="Guanylate cyclase" evidence="19">
    <location>
        <begin position="563"/>
        <end position="696"/>
    </location>
</feature>
<dbReference type="InterPro" id="IPR029787">
    <property type="entry name" value="Nucleotide_cyclase"/>
</dbReference>
<evidence type="ECO:0000256" key="13">
    <source>
        <dbReference type="ARBA" id="ARBA00039698"/>
    </source>
</evidence>
<keyword evidence="8" id="KW-0408">Iron</keyword>
<dbReference type="InterPro" id="IPR038158">
    <property type="entry name" value="H-NOX_domain_sf"/>
</dbReference>
<dbReference type="InterPro" id="IPR011645">
    <property type="entry name" value="HNOB_dom_associated"/>
</dbReference>
<comment type="function">
    <text evidence="12">Mediates responses to nitric oxide (NO) by catalyzing the biosynthesis of the signaling molecule cGMP.</text>
</comment>
<dbReference type="FunFam" id="3.30.450.260:FF:000002">
    <property type="entry name" value="guanylate cyclase soluble subunit alpha-2"/>
    <property type="match status" value="1"/>
</dbReference>
<evidence type="ECO:0000256" key="11">
    <source>
        <dbReference type="ARBA" id="ARBA00023293"/>
    </source>
</evidence>
<dbReference type="InterPro" id="IPR001054">
    <property type="entry name" value="A/G_cyclase"/>
</dbReference>
<comment type="subcellular location">
    <subcellularLocation>
        <location evidence="2">Cytoplasm</location>
    </subcellularLocation>
</comment>
<dbReference type="PROSITE" id="PS00452">
    <property type="entry name" value="GUANYLATE_CYCLASE_1"/>
    <property type="match status" value="1"/>
</dbReference>
<evidence type="ECO:0000256" key="14">
    <source>
        <dbReference type="ARBA" id="ARBA00041698"/>
    </source>
</evidence>
<feature type="region of interest" description="Disordered" evidence="18">
    <location>
        <begin position="827"/>
        <end position="873"/>
    </location>
</feature>
<feature type="compositionally biased region" description="Low complexity" evidence="18">
    <location>
        <begin position="208"/>
        <end position="223"/>
    </location>
</feature>
<dbReference type="PANTHER" id="PTHR45655">
    <property type="entry name" value="GUANYLATE CYCLASE SOLUBLE SUBUNIT BETA-2"/>
    <property type="match status" value="1"/>
</dbReference>
<dbReference type="InterPro" id="IPR011644">
    <property type="entry name" value="Heme_NO-bd"/>
</dbReference>
<keyword evidence="4" id="KW-0963">Cytoplasm</keyword>
<protein>
    <recommendedName>
        <fullName evidence="13">Guanylate cyclase soluble subunit beta-1</fullName>
        <ecNumber evidence="3">4.6.1.2</ecNumber>
    </recommendedName>
    <alternativeName>
        <fullName evidence="14">Guanylate cyclase soluble subunit beta-3</fullName>
    </alternativeName>
    <alternativeName>
        <fullName evidence="15">Soluble guanylate cyclase small subunit</fullName>
    </alternativeName>
</protein>
<feature type="compositionally biased region" description="Pro residues" evidence="18">
    <location>
        <begin position="763"/>
        <end position="772"/>
    </location>
</feature>
<evidence type="ECO:0000256" key="12">
    <source>
        <dbReference type="ARBA" id="ARBA00037442"/>
    </source>
</evidence>
<dbReference type="InterPro" id="IPR024096">
    <property type="entry name" value="NO_sig/Golgi_transp_ligand-bd"/>
</dbReference>
<dbReference type="GO" id="GO:0019934">
    <property type="term" value="P:cGMP-mediated signaling"/>
    <property type="evidence" value="ECO:0007669"/>
    <property type="project" value="TreeGrafter"/>
</dbReference>
<feature type="compositionally biased region" description="Low complexity" evidence="18">
    <location>
        <begin position="864"/>
        <end position="873"/>
    </location>
</feature>
<evidence type="ECO:0000256" key="5">
    <source>
        <dbReference type="ARBA" id="ARBA00022617"/>
    </source>
</evidence>
<dbReference type="PANTHER" id="PTHR45655:SF2">
    <property type="entry name" value="GUANYLATE CYCLASE SOLUBLE SUBUNIT BETA-1"/>
    <property type="match status" value="1"/>
</dbReference>
<dbReference type="EMBL" id="EU401702">
    <property type="protein sequence ID" value="ACB30188.2"/>
    <property type="molecule type" value="mRNA"/>
</dbReference>
<comment type="cofactor">
    <cofactor evidence="1">
        <name>heme</name>
        <dbReference type="ChEBI" id="CHEBI:30413"/>
    </cofactor>
</comment>
<evidence type="ECO:0000256" key="1">
    <source>
        <dbReference type="ARBA" id="ARBA00001971"/>
    </source>
</evidence>
<dbReference type="GO" id="GO:0070482">
    <property type="term" value="P:response to oxygen levels"/>
    <property type="evidence" value="ECO:0007669"/>
    <property type="project" value="TreeGrafter"/>
</dbReference>
<evidence type="ECO:0000256" key="15">
    <source>
        <dbReference type="ARBA" id="ARBA00043208"/>
    </source>
</evidence>
<dbReference type="EC" id="4.6.1.2" evidence="3"/>
<feature type="region of interest" description="Disordered" evidence="18">
    <location>
        <begin position="245"/>
        <end position="277"/>
    </location>
</feature>
<keyword evidence="17" id="KW-0175">Coiled coil</keyword>
<dbReference type="OrthoDB" id="6127067at2759"/>
<evidence type="ECO:0000256" key="6">
    <source>
        <dbReference type="ARBA" id="ARBA00022723"/>
    </source>
</evidence>
<evidence type="ECO:0000313" key="20">
    <source>
        <dbReference type="EMBL" id="ACB30188.2"/>
    </source>
</evidence>
<name>B2CC63_BACDO</name>
<dbReference type="SUPFAM" id="SSF111126">
    <property type="entry name" value="Ligand-binding domain in the NO signalling and Golgi transport"/>
    <property type="match status" value="1"/>
</dbReference>
<comment type="similarity">
    <text evidence="16">Belongs to the adenylyl cyclase class-4/guanylyl cyclase family.</text>
</comment>
<keyword evidence="9" id="KW-0342">GTP-binding</keyword>
<dbReference type="SMART" id="SM00044">
    <property type="entry name" value="CYCc"/>
    <property type="match status" value="1"/>
</dbReference>
<dbReference type="FunFam" id="3.90.1520.10:FF:000001">
    <property type="entry name" value="Guanylate cyclase soluble subunit beta-1"/>
    <property type="match status" value="1"/>
</dbReference>
<accession>B2CC63</accession>
<evidence type="ECO:0000256" key="3">
    <source>
        <dbReference type="ARBA" id="ARBA00012202"/>
    </source>
</evidence>
<evidence type="ECO:0000259" key="19">
    <source>
        <dbReference type="PROSITE" id="PS50125"/>
    </source>
</evidence>
<feature type="compositionally biased region" description="Low complexity" evidence="18">
    <location>
        <begin position="183"/>
        <end position="195"/>
    </location>
</feature>
<evidence type="ECO:0000256" key="2">
    <source>
        <dbReference type="ARBA" id="ARBA00004496"/>
    </source>
</evidence>
<dbReference type="Gene3D" id="3.30.450.260">
    <property type="entry name" value="Haem NO binding associated domain"/>
    <property type="match status" value="1"/>
</dbReference>
<dbReference type="GO" id="GO:0008074">
    <property type="term" value="C:guanylate cyclase complex, soluble"/>
    <property type="evidence" value="ECO:0007669"/>
    <property type="project" value="TreeGrafter"/>
</dbReference>
<feature type="coiled-coil region" evidence="17">
    <location>
        <begin position="508"/>
        <end position="535"/>
    </location>
</feature>
<dbReference type="FunFam" id="3.30.70.1230:FF:000005">
    <property type="entry name" value="Guanylate cyclase soluble subunit beta-1"/>
    <property type="match status" value="1"/>
</dbReference>
<dbReference type="InterPro" id="IPR018297">
    <property type="entry name" value="A/G_cyclase_CS"/>
</dbReference>
<evidence type="ECO:0000256" key="10">
    <source>
        <dbReference type="ARBA" id="ARBA00023239"/>
    </source>
</evidence>
<sequence length="873" mass="95876">MYGFVNYALELLVLKDFGEEIWDQIKKKAMVSMEGQFLVRQTYDDEITYNLIGAAVEILHIPADDILELFGKTFFEFCQDSGYDKILQVLGATPRDFLQNLDALHDHLGTLYPGMRAPSFRCTEKDGSLLLHYYSERPGLEHIVIGIVKAVASKLHGVEVEIEIVKRKGDPIDEEDRTDVFTQQQQQQQQQQSSSTIPTENLPEENNNHNNTNNNASNNNNNENDADDDDDVVVLSAADVSNKKQARCPFGRTKSHSASSMSSGSKQTDSFDSDPDKQEQKCLRLLKNKSDDIERYDHVQFLIREIGTSSSNATAGAGNATTTATTSLASSASGDERAIATCREEAKEPPDEIDFLCEAPLISPATFCKVFPFHLMFDRQMKIVQAGKSVSRVIPRVAVENCSILEVLEAIRPHLQLSFENILSHINTIYVLQTRQGAMGKHERYLGLKGQMMYIPESDRILFQCYPSVMNLDDLTKKGLYISDVPLHDATRDLVLLSEKFEAEYKLTKNLELLTDKLQQTYRDLESEKQKTDRLLYSVLPKSVANELRHQRPVLPKRYDPVTLMFSGIVGFGKYCAENTDAEGAMKIVKMLNELYTVFDALTDSKRNPNVYKVETVGDKYMAVSGLPDHCEDHAKCIARLALDMMDMAKNVKMGSSPVQVTIGIHSGEVVTGVIGNRVPRYCLFGNTVNLTSRTETTGVPGRINVSEETYRLLCQEINHDDSFNLEYRGPVVMKGKPTPMDCWFLTRNTSATATRVSVTDSPLPPSTPPPSSSSTATNSKTNNNNAAETVCSISESSAATVAAATQPLCAADDGAATSQAPLATAHTNTFSPTSPVSSSSSSAVTVASGGVASAGTDANIDVPAAAPAAELT</sequence>
<evidence type="ECO:0000256" key="16">
    <source>
        <dbReference type="RuleBase" id="RU000405"/>
    </source>
</evidence>
<dbReference type="CDD" id="cd07302">
    <property type="entry name" value="CHD"/>
    <property type="match status" value="1"/>
</dbReference>
<evidence type="ECO:0000256" key="4">
    <source>
        <dbReference type="ARBA" id="ARBA00022490"/>
    </source>
</evidence>
<dbReference type="Pfam" id="PF07700">
    <property type="entry name" value="HNOB"/>
    <property type="match status" value="1"/>
</dbReference>
<keyword evidence="10 16" id="KW-0456">Lyase</keyword>
<dbReference type="Pfam" id="PF00211">
    <property type="entry name" value="Guanylate_cyc"/>
    <property type="match status" value="1"/>
</dbReference>
<proteinExistence type="evidence at transcript level"/>
<feature type="compositionally biased region" description="Low complexity" evidence="18">
    <location>
        <begin position="256"/>
        <end position="265"/>
    </location>
</feature>
<evidence type="ECO:0000256" key="9">
    <source>
        <dbReference type="ARBA" id="ARBA00023134"/>
    </source>
</evidence>
<feature type="compositionally biased region" description="Low complexity" evidence="18">
    <location>
        <begin position="832"/>
        <end position="857"/>
    </location>
</feature>
<dbReference type="SUPFAM" id="SSF55073">
    <property type="entry name" value="Nucleotide cyclase"/>
    <property type="match status" value="1"/>
</dbReference>
<evidence type="ECO:0000256" key="17">
    <source>
        <dbReference type="SAM" id="Coils"/>
    </source>
</evidence>
<feature type="compositionally biased region" description="Low complexity" evidence="18">
    <location>
        <begin position="773"/>
        <end position="784"/>
    </location>
</feature>
<dbReference type="Gene3D" id="3.30.70.1230">
    <property type="entry name" value="Nucleotide cyclase"/>
    <property type="match status" value="1"/>
</dbReference>
<dbReference type="GO" id="GO:0004383">
    <property type="term" value="F:guanylate cyclase activity"/>
    <property type="evidence" value="ECO:0007669"/>
    <property type="project" value="UniProtKB-EC"/>
</dbReference>
<keyword evidence="7" id="KW-0547">Nucleotide-binding</keyword>
<dbReference type="GO" id="GO:0005525">
    <property type="term" value="F:GTP binding"/>
    <property type="evidence" value="ECO:0007669"/>
    <property type="project" value="UniProtKB-KW"/>
</dbReference>
<dbReference type="PROSITE" id="PS50125">
    <property type="entry name" value="GUANYLATE_CYCLASE_2"/>
    <property type="match status" value="1"/>
</dbReference>
<dbReference type="AlphaFoldDB" id="B2CC63"/>
<evidence type="ECO:0000256" key="7">
    <source>
        <dbReference type="ARBA" id="ARBA00022741"/>
    </source>
</evidence>
<keyword evidence="11" id="KW-0141">cGMP biosynthesis</keyword>
<keyword evidence="6" id="KW-0479">Metal-binding</keyword>
<feature type="region of interest" description="Disordered" evidence="18">
    <location>
        <begin position="170"/>
        <end position="228"/>
    </location>
</feature>
<dbReference type="Gene3D" id="6.10.250.780">
    <property type="match status" value="1"/>
</dbReference>